<dbReference type="GO" id="GO:0004048">
    <property type="term" value="F:anthranilate phosphoribosyltransferase activity"/>
    <property type="evidence" value="ECO:0007669"/>
    <property type="project" value="InterPro"/>
</dbReference>
<name>A0A398BHY4_9BACI</name>
<evidence type="ECO:0000256" key="4">
    <source>
        <dbReference type="ARBA" id="ARBA00023141"/>
    </source>
</evidence>
<keyword evidence="2 7" id="KW-0808">Transferase</keyword>
<comment type="caution">
    <text evidence="7">The sequence shown here is derived from an EMBL/GenBank/DDBJ whole genome shotgun (WGS) entry which is preliminary data.</text>
</comment>
<reference evidence="7 8" key="1">
    <citation type="submission" date="2018-08" db="EMBL/GenBank/DDBJ databases">
        <title>Bacillus jemisoniae sp. nov., Bacillus chryseoplanitiae sp. nov., Bacillus resnikiae sp. nov., and Bacillus frankliniae sp. nov., isolated from Viking spacecraft and associated surfaces.</title>
        <authorList>
            <person name="Seuylemezian A."/>
            <person name="Vaishampayan P."/>
        </authorList>
    </citation>
    <scope>NUCLEOTIDE SEQUENCE [LARGE SCALE GENOMIC DNA]</scope>
    <source>
        <strain evidence="7 8">MA001</strain>
    </source>
</reference>
<dbReference type="InterPro" id="IPR036320">
    <property type="entry name" value="Glycosyl_Trfase_fam3_N_dom_sf"/>
</dbReference>
<dbReference type="Proteomes" id="UP000266016">
    <property type="component" value="Unassembled WGS sequence"/>
</dbReference>
<keyword evidence="3" id="KW-0822">Tryptophan biosynthesis</keyword>
<sequence>MQQWIKEVARGKRGAKDLSYEQTRELARFIVEGKATDVQIAAYFIAERIKMESPEELLAFVQTFQENTDKLTIKEPVRDRIVDFAGAYTGRNLFAATVPASILLAESGLPAFLHSSESLPPRYGTSIKEITEELGVNTNQDVQSLSETIDSANIGFAWADRFCPPLAQLRSIREELGVRTLMNTVEKLLNISNAKSLMMGAFHRTAIVKIAPIFASLPYDNVYIVQGVEGSEDLPVHRNSFIYTLKNNELDSFIVKPDEYGLFEEEKKEKLTRKEQADITLALLNGETSEQLKYYYKQVLFNTGIRYYLFDATPTIEEGIALAKEQLRSRRGMKQLQKWKESCVSQPYVG</sequence>
<keyword evidence="3" id="KW-0028">Amino-acid biosynthesis</keyword>
<keyword evidence="1 7" id="KW-0328">Glycosyltransferase</keyword>
<organism evidence="7 8">
    <name type="scientific">Peribacillus asahii</name>
    <dbReference type="NCBI Taxonomy" id="228899"/>
    <lineage>
        <taxon>Bacteria</taxon>
        <taxon>Bacillati</taxon>
        <taxon>Bacillota</taxon>
        <taxon>Bacilli</taxon>
        <taxon>Bacillales</taxon>
        <taxon>Bacillaceae</taxon>
        <taxon>Peribacillus</taxon>
    </lineage>
</organism>
<dbReference type="InterPro" id="IPR000312">
    <property type="entry name" value="Glycosyl_Trfase_fam3"/>
</dbReference>
<evidence type="ECO:0000313" key="7">
    <source>
        <dbReference type="EMBL" id="RID88228.1"/>
    </source>
</evidence>
<accession>A0A398BHY4</accession>
<evidence type="ECO:0000256" key="1">
    <source>
        <dbReference type="ARBA" id="ARBA00022676"/>
    </source>
</evidence>
<gene>
    <name evidence="7" type="ORF">D1953_04525</name>
</gene>
<evidence type="ECO:0000256" key="3">
    <source>
        <dbReference type="ARBA" id="ARBA00022822"/>
    </source>
</evidence>
<evidence type="ECO:0000259" key="6">
    <source>
        <dbReference type="Pfam" id="PF02885"/>
    </source>
</evidence>
<feature type="domain" description="Glycosyl transferase family 3 N-terminal" evidence="6">
    <location>
        <begin position="3"/>
        <end position="66"/>
    </location>
</feature>
<dbReference type="Gene3D" id="3.40.1030.10">
    <property type="entry name" value="Nucleoside phosphorylase/phosphoribosyltransferase catalytic domain"/>
    <property type="match status" value="1"/>
</dbReference>
<feature type="domain" description="Glycosyl transferase family 3" evidence="5">
    <location>
        <begin position="89"/>
        <end position="329"/>
    </location>
</feature>
<dbReference type="InterPro" id="IPR005940">
    <property type="entry name" value="Anthranilate_Pribosyl_Tfrase"/>
</dbReference>
<dbReference type="GO" id="GO:0000162">
    <property type="term" value="P:L-tryptophan biosynthetic process"/>
    <property type="evidence" value="ECO:0007669"/>
    <property type="project" value="UniProtKB-KW"/>
</dbReference>
<evidence type="ECO:0000259" key="5">
    <source>
        <dbReference type="Pfam" id="PF00591"/>
    </source>
</evidence>
<evidence type="ECO:0000313" key="8">
    <source>
        <dbReference type="Proteomes" id="UP000266016"/>
    </source>
</evidence>
<dbReference type="EMBL" id="QWVS01000008">
    <property type="protein sequence ID" value="RID88228.1"/>
    <property type="molecule type" value="Genomic_DNA"/>
</dbReference>
<protein>
    <submittedName>
        <fullName evidence="7">Anthranilate phosphoribosyltransferase</fullName>
    </submittedName>
</protein>
<dbReference type="PANTHER" id="PTHR43285:SF2">
    <property type="entry name" value="ANTHRANILATE PHOSPHORIBOSYLTRANSFERASE"/>
    <property type="match status" value="1"/>
</dbReference>
<proteinExistence type="predicted"/>
<evidence type="ECO:0000256" key="2">
    <source>
        <dbReference type="ARBA" id="ARBA00022679"/>
    </source>
</evidence>
<dbReference type="Pfam" id="PF00591">
    <property type="entry name" value="Glycos_transf_3"/>
    <property type="match status" value="1"/>
</dbReference>
<dbReference type="AlphaFoldDB" id="A0A398BHY4"/>
<dbReference type="SUPFAM" id="SSF47648">
    <property type="entry name" value="Nucleoside phosphorylase/phosphoribosyltransferase N-terminal domain"/>
    <property type="match status" value="1"/>
</dbReference>
<dbReference type="Pfam" id="PF02885">
    <property type="entry name" value="Glycos_trans_3N"/>
    <property type="match status" value="1"/>
</dbReference>
<dbReference type="RefSeq" id="WP_119115975.1">
    <property type="nucleotide sequence ID" value="NZ_QWVS01000008.1"/>
</dbReference>
<dbReference type="InterPro" id="IPR017459">
    <property type="entry name" value="Glycosyl_Trfase_fam3_N_dom"/>
</dbReference>
<dbReference type="PANTHER" id="PTHR43285">
    <property type="entry name" value="ANTHRANILATE PHOSPHORIBOSYLTRANSFERASE"/>
    <property type="match status" value="1"/>
</dbReference>
<dbReference type="SUPFAM" id="SSF52418">
    <property type="entry name" value="Nucleoside phosphorylase/phosphoribosyltransferase catalytic domain"/>
    <property type="match status" value="1"/>
</dbReference>
<dbReference type="InterPro" id="IPR035902">
    <property type="entry name" value="Nuc_phospho_transferase"/>
</dbReference>
<dbReference type="GO" id="GO:0005829">
    <property type="term" value="C:cytosol"/>
    <property type="evidence" value="ECO:0007669"/>
    <property type="project" value="TreeGrafter"/>
</dbReference>
<keyword evidence="4" id="KW-0057">Aromatic amino acid biosynthesis</keyword>
<keyword evidence="8" id="KW-1185">Reference proteome</keyword>
<dbReference type="Gene3D" id="1.20.970.10">
    <property type="entry name" value="Transferase, Pyrimidine Nucleoside Phosphorylase, Chain C"/>
    <property type="match status" value="1"/>
</dbReference>